<accession>A0A8J8NAN1</accession>
<dbReference type="EMBL" id="RRYP01029796">
    <property type="protein sequence ID" value="TNV71446.1"/>
    <property type="molecule type" value="Genomic_DNA"/>
</dbReference>
<sequence length="74" mass="7938">MSSGKLESGSILRPGRQLRLLLSHLTIFARSRDTSCMANMSNIVLKRSHIFSTCFSPPSKISSAVGTNLGGAPF</sequence>
<dbReference type="AlphaFoldDB" id="A0A8J8NAN1"/>
<evidence type="ECO:0000313" key="2">
    <source>
        <dbReference type="Proteomes" id="UP000785679"/>
    </source>
</evidence>
<proteinExistence type="predicted"/>
<dbReference type="Proteomes" id="UP000785679">
    <property type="component" value="Unassembled WGS sequence"/>
</dbReference>
<reference evidence="1" key="1">
    <citation type="submission" date="2019-06" db="EMBL/GenBank/DDBJ databases">
        <authorList>
            <person name="Zheng W."/>
        </authorList>
    </citation>
    <scope>NUCLEOTIDE SEQUENCE</scope>
    <source>
        <strain evidence="1">QDHG01</strain>
    </source>
</reference>
<keyword evidence="2" id="KW-1185">Reference proteome</keyword>
<protein>
    <submittedName>
        <fullName evidence="1">Uncharacterized protein</fullName>
    </submittedName>
</protein>
<gene>
    <name evidence="1" type="ORF">FGO68_gene2268</name>
</gene>
<evidence type="ECO:0000313" key="1">
    <source>
        <dbReference type="EMBL" id="TNV71446.1"/>
    </source>
</evidence>
<comment type="caution">
    <text evidence="1">The sequence shown here is derived from an EMBL/GenBank/DDBJ whole genome shotgun (WGS) entry which is preliminary data.</text>
</comment>
<organism evidence="1 2">
    <name type="scientific">Halteria grandinella</name>
    <dbReference type="NCBI Taxonomy" id="5974"/>
    <lineage>
        <taxon>Eukaryota</taxon>
        <taxon>Sar</taxon>
        <taxon>Alveolata</taxon>
        <taxon>Ciliophora</taxon>
        <taxon>Intramacronucleata</taxon>
        <taxon>Spirotrichea</taxon>
        <taxon>Stichotrichia</taxon>
        <taxon>Sporadotrichida</taxon>
        <taxon>Halteriidae</taxon>
        <taxon>Halteria</taxon>
    </lineage>
</organism>
<name>A0A8J8NAN1_HALGN</name>